<keyword evidence="2" id="KW-1185">Reference proteome</keyword>
<gene>
    <name evidence="1" type="ORF">BpHYR1_006709</name>
</gene>
<name>A0A3M7RR40_BRAPC</name>
<accession>A0A3M7RR40</accession>
<comment type="caution">
    <text evidence="1">The sequence shown here is derived from an EMBL/GenBank/DDBJ whole genome shotgun (WGS) entry which is preliminary data.</text>
</comment>
<dbReference type="EMBL" id="REGN01002810">
    <property type="protein sequence ID" value="RNA26026.1"/>
    <property type="molecule type" value="Genomic_DNA"/>
</dbReference>
<evidence type="ECO:0000313" key="2">
    <source>
        <dbReference type="Proteomes" id="UP000276133"/>
    </source>
</evidence>
<reference evidence="1 2" key="1">
    <citation type="journal article" date="2018" name="Sci. Rep.">
        <title>Genomic signatures of local adaptation to the degree of environmental predictability in rotifers.</title>
        <authorList>
            <person name="Franch-Gras L."/>
            <person name="Hahn C."/>
            <person name="Garcia-Roger E.M."/>
            <person name="Carmona M.J."/>
            <person name="Serra M."/>
            <person name="Gomez A."/>
        </authorList>
    </citation>
    <scope>NUCLEOTIDE SEQUENCE [LARGE SCALE GENOMIC DNA]</scope>
    <source>
        <strain evidence="1">HYR1</strain>
    </source>
</reference>
<sequence length="121" mass="14512">MTLIPMLKLISYFIFFDHRIWLLVRHEQINLFVYLNLSGIFHLKRQYYAFRNSYLNSPVQSRKKEILPIQIFRLTMTRILNGLTVNKFLSTLKRHLVSIIFLGDSEIREDSDFASLLIKNY</sequence>
<dbReference type="Proteomes" id="UP000276133">
    <property type="component" value="Unassembled WGS sequence"/>
</dbReference>
<evidence type="ECO:0000313" key="1">
    <source>
        <dbReference type="EMBL" id="RNA26026.1"/>
    </source>
</evidence>
<dbReference type="AlphaFoldDB" id="A0A3M7RR40"/>
<protein>
    <submittedName>
        <fullName evidence="1">Uncharacterized protein</fullName>
    </submittedName>
</protein>
<proteinExistence type="predicted"/>
<organism evidence="1 2">
    <name type="scientific">Brachionus plicatilis</name>
    <name type="common">Marine rotifer</name>
    <name type="synonym">Brachionus muelleri</name>
    <dbReference type="NCBI Taxonomy" id="10195"/>
    <lineage>
        <taxon>Eukaryota</taxon>
        <taxon>Metazoa</taxon>
        <taxon>Spiralia</taxon>
        <taxon>Gnathifera</taxon>
        <taxon>Rotifera</taxon>
        <taxon>Eurotatoria</taxon>
        <taxon>Monogononta</taxon>
        <taxon>Pseudotrocha</taxon>
        <taxon>Ploima</taxon>
        <taxon>Brachionidae</taxon>
        <taxon>Brachionus</taxon>
    </lineage>
</organism>